<feature type="region of interest" description="Disordered" evidence="1">
    <location>
        <begin position="62"/>
        <end position="375"/>
    </location>
</feature>
<feature type="compositionally biased region" description="Polar residues" evidence="1">
    <location>
        <begin position="15"/>
        <end position="24"/>
    </location>
</feature>
<accession>A0A9N8H602</accession>
<feature type="compositionally biased region" description="Polar residues" evidence="1">
    <location>
        <begin position="550"/>
        <end position="569"/>
    </location>
</feature>
<feature type="region of interest" description="Disordered" evidence="1">
    <location>
        <begin position="424"/>
        <end position="476"/>
    </location>
</feature>
<keyword evidence="3" id="KW-1185">Reference proteome</keyword>
<feature type="compositionally biased region" description="Polar residues" evidence="1">
    <location>
        <begin position="1102"/>
        <end position="1112"/>
    </location>
</feature>
<feature type="compositionally biased region" description="Polar residues" evidence="1">
    <location>
        <begin position="609"/>
        <end position="619"/>
    </location>
</feature>
<feature type="compositionally biased region" description="Basic and acidic residues" evidence="1">
    <location>
        <begin position="1"/>
        <end position="13"/>
    </location>
</feature>
<feature type="compositionally biased region" description="Acidic residues" evidence="1">
    <location>
        <begin position="1115"/>
        <end position="1127"/>
    </location>
</feature>
<protein>
    <submittedName>
        <fullName evidence="2">Uncharacterized protein</fullName>
    </submittedName>
</protein>
<feature type="region of interest" description="Disordered" evidence="1">
    <location>
        <begin position="874"/>
        <end position="948"/>
    </location>
</feature>
<name>A0A9N8H602_9STRA</name>
<feature type="compositionally biased region" description="Polar residues" evidence="1">
    <location>
        <begin position="132"/>
        <end position="142"/>
    </location>
</feature>
<feature type="region of interest" description="Disordered" evidence="1">
    <location>
        <begin position="1036"/>
        <end position="1061"/>
    </location>
</feature>
<reference evidence="2" key="1">
    <citation type="submission" date="2020-06" db="EMBL/GenBank/DDBJ databases">
        <authorList>
            <consortium name="Plant Systems Biology data submission"/>
        </authorList>
    </citation>
    <scope>NUCLEOTIDE SEQUENCE</scope>
    <source>
        <strain evidence="2">D6</strain>
    </source>
</reference>
<feature type="compositionally biased region" description="Polar residues" evidence="1">
    <location>
        <begin position="344"/>
        <end position="368"/>
    </location>
</feature>
<dbReference type="AlphaFoldDB" id="A0A9N8H602"/>
<feature type="region of interest" description="Disordered" evidence="1">
    <location>
        <begin position="1073"/>
        <end position="1127"/>
    </location>
</feature>
<feature type="compositionally biased region" description="Polar residues" evidence="1">
    <location>
        <begin position="101"/>
        <end position="124"/>
    </location>
</feature>
<evidence type="ECO:0000256" key="1">
    <source>
        <dbReference type="SAM" id="MobiDB-lite"/>
    </source>
</evidence>
<feature type="compositionally biased region" description="Polar residues" evidence="1">
    <location>
        <begin position="308"/>
        <end position="326"/>
    </location>
</feature>
<evidence type="ECO:0000313" key="3">
    <source>
        <dbReference type="Proteomes" id="UP001153069"/>
    </source>
</evidence>
<proteinExistence type="predicted"/>
<sequence>MPRELALDSRDEITSPFSSAPLTDTTRKPLSPKKTSSGGGDARLLVSSLRSKREDLIKRFEKANLTNHKVAPTSLNEDAENYSAVKKRSSLDSAIAAAPSLPSTKPADNTRRQSWCTPKQSFTKENSKSFDRQSSITEQSLKPVSEALATFEKKNGKSTPRPPPGKDTSWIRTPENRDSLNAKSEASRPCPTVETSQRSSLRKPQASEIVATPDRTSKKLVGSNAAWMKQQGSDKKSKGSDQKEQTTVPARKSLDAAWIRNGTGKTLVLPKQGGARSMSWIKQQNAATTPIKKTPNADRVKTKETTESVDSGNRTESSNSDESSPLHTPAERAFPSTEKIDSYQRMSTTGRCVVSPQSNTGFATSLSPTKDVGGKRKLQPELAWAAKKKPEGSPNLVPIYRGSFSAVPSQAFYHEKGKSATLAASWVRPGNRSKATSKPDKETNCGENEESPDKPSWSSKNNLTLTDDVDNNNHSDEIESELISSLKRKCVEDPTRLKKWGFGQQRSQIRDSGGLRRKSTGDVSWIRANVSPTARKAPWVQALERVDRSSPASPSFQMKRTSLVSSPTLQAKKREHDRSHRRRNSQPSTGRLFFNAVAGPLPPSPPFVATSTNTVNESISTDKNEDKVARDTRESPESRSSESSERDEPQLKPFNDKVSLFEPRKQLSDTFNPNDGVKAAKMYWESPKRLGGKKQLSAFTKVAAEKPTKVVAEKKTNISSLINAMEKFSMGEEFEVVGDIDDEIEAEEAAEVLPADEEVVVGMHPDDDTWVSRSSGENSDPEFIEYGDANFMITTTDRSEEGQEHCEPTDIRMNACEETSEGSTYKIDNYHKDFNESIPIQSPWIHPNDTYAAGYGIDRSAMTIVSVVQSPSKQGCDSAVDEEQAALKRQDQSSSSSAKSKRGKSRDKSLTTRRTHHQVACGSLLSATKKPPARSKSAHCPGQTTADPIFQVNDDDEQKIMQNIIKILSKKGEDEFCITNGYEMENKPSKSMFKKLKKGLGKSRAKDDIDLASGYFPTDEETLELICTDNRTTMSSITRSVNSNPGDSSQKSGDSKPMPLSVLNGFFKAARKLQKSAKRKKSRRRGRSMNSSKPPLERHSTTKAYNKQTQSMEATAEEEEFDASADSLEEVQLWPSVPQQQPQQQPIGPSVMIPGVSALTEDRKFGAYGGLASSRSKALNESITPAIQSLASW</sequence>
<feature type="compositionally biased region" description="Polar residues" evidence="1">
    <location>
        <begin position="1036"/>
        <end position="1052"/>
    </location>
</feature>
<feature type="region of interest" description="Disordered" evidence="1">
    <location>
        <begin position="545"/>
        <end position="658"/>
    </location>
</feature>
<feature type="compositionally biased region" description="Basic residues" evidence="1">
    <location>
        <begin position="1073"/>
        <end position="1087"/>
    </location>
</feature>
<feature type="compositionally biased region" description="Basic and acidic residues" evidence="1">
    <location>
        <begin position="620"/>
        <end position="650"/>
    </location>
</feature>
<feature type="region of interest" description="Disordered" evidence="1">
    <location>
        <begin position="1"/>
        <end position="47"/>
    </location>
</feature>
<organism evidence="2 3">
    <name type="scientific">Seminavis robusta</name>
    <dbReference type="NCBI Taxonomy" id="568900"/>
    <lineage>
        <taxon>Eukaryota</taxon>
        <taxon>Sar</taxon>
        <taxon>Stramenopiles</taxon>
        <taxon>Ochrophyta</taxon>
        <taxon>Bacillariophyta</taxon>
        <taxon>Bacillariophyceae</taxon>
        <taxon>Bacillariophycidae</taxon>
        <taxon>Naviculales</taxon>
        <taxon>Naviculaceae</taxon>
        <taxon>Seminavis</taxon>
    </lineage>
</organism>
<feature type="compositionally biased region" description="Basic and acidic residues" evidence="1">
    <location>
        <begin position="232"/>
        <end position="244"/>
    </location>
</feature>
<comment type="caution">
    <text evidence="2">The sequence shown here is derived from an EMBL/GenBank/DDBJ whole genome shotgun (WGS) entry which is preliminary data.</text>
</comment>
<feature type="compositionally biased region" description="Basic and acidic residues" evidence="1">
    <location>
        <begin position="295"/>
        <end position="306"/>
    </location>
</feature>
<dbReference type="EMBL" id="CAICTM010000156">
    <property type="protein sequence ID" value="CAB9503138.1"/>
    <property type="molecule type" value="Genomic_DNA"/>
</dbReference>
<dbReference type="Proteomes" id="UP001153069">
    <property type="component" value="Unassembled WGS sequence"/>
</dbReference>
<feature type="compositionally biased region" description="Basic residues" evidence="1">
    <location>
        <begin position="899"/>
        <end position="917"/>
    </location>
</feature>
<feature type="region of interest" description="Disordered" evidence="1">
    <location>
        <begin position="501"/>
        <end position="522"/>
    </location>
</feature>
<gene>
    <name evidence="2" type="ORF">SEMRO_157_G071060.1</name>
</gene>
<evidence type="ECO:0000313" key="2">
    <source>
        <dbReference type="EMBL" id="CAB9503138.1"/>
    </source>
</evidence>